<evidence type="ECO:0000313" key="4">
    <source>
        <dbReference type="EMBL" id="MFD2755703.1"/>
    </source>
</evidence>
<dbReference type="GO" id="GO:0032259">
    <property type="term" value="P:methylation"/>
    <property type="evidence" value="ECO:0007669"/>
    <property type="project" value="UniProtKB-KW"/>
</dbReference>
<proteinExistence type="predicted"/>
<comment type="caution">
    <text evidence="4">The sequence shown here is derived from an EMBL/GenBank/DDBJ whole genome shotgun (WGS) entry which is preliminary data.</text>
</comment>
<dbReference type="PANTHER" id="PTHR30481">
    <property type="entry name" value="DNA ADENINE METHYLASE"/>
    <property type="match status" value="1"/>
</dbReference>
<protein>
    <submittedName>
        <fullName evidence="4">DNA adenine methylase</fullName>
    </submittedName>
</protein>
<dbReference type="RefSeq" id="WP_066482252.1">
    <property type="nucleotide sequence ID" value="NZ_BCNT01000017.1"/>
</dbReference>
<dbReference type="Gene3D" id="3.40.50.150">
    <property type="entry name" value="Vaccinia Virus protein VP39"/>
    <property type="match status" value="2"/>
</dbReference>
<organism evidence="4 5">
    <name type="scientific">Comamonas terrae</name>
    <dbReference type="NCBI Taxonomy" id="673548"/>
    <lineage>
        <taxon>Bacteria</taxon>
        <taxon>Pseudomonadati</taxon>
        <taxon>Pseudomonadota</taxon>
        <taxon>Betaproteobacteria</taxon>
        <taxon>Burkholderiales</taxon>
        <taxon>Comamonadaceae</taxon>
        <taxon>Comamonas</taxon>
    </lineage>
</organism>
<sequence>MSTITRPALRYHGGKFRLAPWVMQFFPKHHRYVEPFGGAAGVLLRKERSYAEVYNDLDSDIANFFRVLRDEGLRSRLIEACQLTPYARNEWQLAYEPTDEPVERARRTAVRAAMGFGSAGATKESGGFRIDTARAFSTAMHNWATYPACLGAIGARFEAVLIENRPAIDVMRQHDAPDTLHFVDPPYLPETRQLGGNRYYRHELNKEQHAELLEALRGLQGFVVLSGYPSPLYLDSLADWTMHTTQARIAAHRGTGMRTEAVWLNPACSRALHSAPGSLFTDH</sequence>
<gene>
    <name evidence="4" type="ORF">ACFSW6_16635</name>
</gene>
<dbReference type="PIRSF" id="PIRSF000398">
    <property type="entry name" value="M_m6A_EcoRV"/>
    <property type="match status" value="1"/>
</dbReference>
<dbReference type="GO" id="GO:0008168">
    <property type="term" value="F:methyltransferase activity"/>
    <property type="evidence" value="ECO:0007669"/>
    <property type="project" value="UniProtKB-KW"/>
</dbReference>
<dbReference type="EMBL" id="JBHUMV010000007">
    <property type="protein sequence ID" value="MFD2755703.1"/>
    <property type="molecule type" value="Genomic_DNA"/>
</dbReference>
<dbReference type="Pfam" id="PF02086">
    <property type="entry name" value="MethyltransfD12"/>
    <property type="match status" value="1"/>
</dbReference>
<reference evidence="5" key="1">
    <citation type="journal article" date="2019" name="Int. J. Syst. Evol. Microbiol.">
        <title>The Global Catalogue of Microorganisms (GCM) 10K type strain sequencing project: providing services to taxonomists for standard genome sequencing and annotation.</title>
        <authorList>
            <consortium name="The Broad Institute Genomics Platform"/>
            <consortium name="The Broad Institute Genome Sequencing Center for Infectious Disease"/>
            <person name="Wu L."/>
            <person name="Ma J."/>
        </authorList>
    </citation>
    <scope>NUCLEOTIDE SEQUENCE [LARGE SCALE GENOMIC DNA]</scope>
    <source>
        <strain evidence="5">TISTR 1906</strain>
    </source>
</reference>
<evidence type="ECO:0000313" key="5">
    <source>
        <dbReference type="Proteomes" id="UP001597463"/>
    </source>
</evidence>
<keyword evidence="1 4" id="KW-0489">Methyltransferase</keyword>
<dbReference type="SUPFAM" id="SSF53335">
    <property type="entry name" value="S-adenosyl-L-methionine-dependent methyltransferases"/>
    <property type="match status" value="1"/>
</dbReference>
<evidence type="ECO:0000256" key="3">
    <source>
        <dbReference type="ARBA" id="ARBA00022691"/>
    </source>
</evidence>
<keyword evidence="5" id="KW-1185">Reference proteome</keyword>
<dbReference type="PANTHER" id="PTHR30481:SF4">
    <property type="entry name" value="SITE-SPECIFIC DNA-METHYLTRANSFERASE (ADENINE-SPECIFIC)"/>
    <property type="match status" value="1"/>
</dbReference>
<keyword evidence="3" id="KW-0949">S-adenosyl-L-methionine</keyword>
<dbReference type="Proteomes" id="UP001597463">
    <property type="component" value="Unassembled WGS sequence"/>
</dbReference>
<keyword evidence="2" id="KW-0808">Transferase</keyword>
<dbReference type="PRINTS" id="PR00505">
    <property type="entry name" value="D12N6MTFRASE"/>
</dbReference>
<dbReference type="InterPro" id="IPR029063">
    <property type="entry name" value="SAM-dependent_MTases_sf"/>
</dbReference>
<evidence type="ECO:0000256" key="2">
    <source>
        <dbReference type="ARBA" id="ARBA00022679"/>
    </source>
</evidence>
<dbReference type="InterPro" id="IPR012263">
    <property type="entry name" value="M_m6A_EcoRV"/>
</dbReference>
<name>A0ABW5UQJ2_9BURK</name>
<evidence type="ECO:0000256" key="1">
    <source>
        <dbReference type="ARBA" id="ARBA00022603"/>
    </source>
</evidence>
<accession>A0ABW5UQJ2</accession>
<dbReference type="InterPro" id="IPR012327">
    <property type="entry name" value="MeTrfase_D12"/>
</dbReference>